<evidence type="ECO:0000313" key="2">
    <source>
        <dbReference type="Proteomes" id="UP000005226"/>
    </source>
</evidence>
<sequence length="111" mass="13022">MLYDKPSRWAYTFSSKIRSQLQCPSGKLQDAKNPIQFYERSVYSDRLDFNYLNDLPVLVLDIDTDFQSDRLKQEAIIHEVLHHSSRLFPVSLDSANLDHFVLQVKEFLTTL</sequence>
<accession>A0A3B5KIE0</accession>
<dbReference type="Proteomes" id="UP000005226">
    <property type="component" value="Chromosome 15"/>
</dbReference>
<proteinExistence type="predicted"/>
<dbReference type="Gene3D" id="3.40.50.300">
    <property type="entry name" value="P-loop containing nucleotide triphosphate hydrolases"/>
    <property type="match status" value="1"/>
</dbReference>
<reference evidence="1" key="3">
    <citation type="submission" date="2025-09" db="UniProtKB">
        <authorList>
            <consortium name="Ensembl"/>
        </authorList>
    </citation>
    <scope>IDENTIFICATION</scope>
</reference>
<reference evidence="1 2" key="1">
    <citation type="journal article" date="2011" name="Genome Biol. Evol.">
        <title>Integration of the genetic map and genome assembly of fugu facilitates insights into distinct features of genome evolution in teleosts and mammals.</title>
        <authorList>
            <person name="Kai W."/>
            <person name="Kikuchi K."/>
            <person name="Tohari S."/>
            <person name="Chew A.K."/>
            <person name="Tay A."/>
            <person name="Fujiwara A."/>
            <person name="Hosoya S."/>
            <person name="Suetake H."/>
            <person name="Naruse K."/>
            <person name="Brenner S."/>
            <person name="Suzuki Y."/>
            <person name="Venkatesh B."/>
        </authorList>
    </citation>
    <scope>NUCLEOTIDE SEQUENCE [LARGE SCALE GENOMIC DNA]</scope>
</reference>
<keyword evidence="2" id="KW-1185">Reference proteome</keyword>
<reference evidence="1" key="2">
    <citation type="submission" date="2025-08" db="UniProtKB">
        <authorList>
            <consortium name="Ensembl"/>
        </authorList>
    </citation>
    <scope>IDENTIFICATION</scope>
</reference>
<dbReference type="InterPro" id="IPR027417">
    <property type="entry name" value="P-loop_NTPase"/>
</dbReference>
<dbReference type="Ensembl" id="ENSTRUT00000054700.2">
    <property type="protein sequence ID" value="ENSTRUP00000053147.2"/>
    <property type="gene ID" value="ENSTRUG00000025389.2"/>
</dbReference>
<protein>
    <submittedName>
        <fullName evidence="1">Zgc:110540</fullName>
    </submittedName>
</protein>
<organism evidence="1 2">
    <name type="scientific">Takifugu rubripes</name>
    <name type="common">Japanese pufferfish</name>
    <name type="synonym">Fugu rubripes</name>
    <dbReference type="NCBI Taxonomy" id="31033"/>
    <lineage>
        <taxon>Eukaryota</taxon>
        <taxon>Metazoa</taxon>
        <taxon>Chordata</taxon>
        <taxon>Craniata</taxon>
        <taxon>Vertebrata</taxon>
        <taxon>Euteleostomi</taxon>
        <taxon>Actinopterygii</taxon>
        <taxon>Neopterygii</taxon>
        <taxon>Teleostei</taxon>
        <taxon>Neoteleostei</taxon>
        <taxon>Acanthomorphata</taxon>
        <taxon>Eupercaria</taxon>
        <taxon>Tetraodontiformes</taxon>
        <taxon>Tetradontoidea</taxon>
        <taxon>Tetraodontidae</taxon>
        <taxon>Takifugu</taxon>
    </lineage>
</organism>
<name>A0A3B5KIE0_TAKRU</name>
<dbReference type="AlphaFoldDB" id="A0A3B5KIE0"/>
<evidence type="ECO:0000313" key="1">
    <source>
        <dbReference type="Ensembl" id="ENSTRUP00000053147.2"/>
    </source>
</evidence>
<dbReference type="GeneTree" id="ENSGT00940000164917"/>